<keyword evidence="4 5" id="KW-0472">Membrane</keyword>
<feature type="transmembrane region" description="Helical" evidence="5">
    <location>
        <begin position="57"/>
        <end position="76"/>
    </location>
</feature>
<proteinExistence type="predicted"/>
<dbReference type="EMBL" id="BAABHO010000038">
    <property type="protein sequence ID" value="GAA4800871.1"/>
    <property type="molecule type" value="Genomic_DNA"/>
</dbReference>
<protein>
    <submittedName>
        <fullName evidence="7">FUSC family protein</fullName>
    </submittedName>
</protein>
<feature type="transmembrane region" description="Helical" evidence="5">
    <location>
        <begin position="131"/>
        <end position="150"/>
    </location>
</feature>
<comment type="caution">
    <text evidence="7">The sequence shown here is derived from an EMBL/GenBank/DDBJ whole genome shotgun (WGS) entry which is preliminary data.</text>
</comment>
<feature type="domain" description="Integral membrane bound transporter" evidence="6">
    <location>
        <begin position="397"/>
        <end position="524"/>
    </location>
</feature>
<feature type="transmembrane region" description="Helical" evidence="5">
    <location>
        <begin position="438"/>
        <end position="454"/>
    </location>
</feature>
<keyword evidence="2 5" id="KW-0812">Transmembrane</keyword>
<keyword evidence="8" id="KW-1185">Reference proteome</keyword>
<evidence type="ECO:0000313" key="8">
    <source>
        <dbReference type="Proteomes" id="UP001500928"/>
    </source>
</evidence>
<evidence type="ECO:0000256" key="3">
    <source>
        <dbReference type="ARBA" id="ARBA00022989"/>
    </source>
</evidence>
<dbReference type="InterPro" id="IPR049453">
    <property type="entry name" value="Memb_transporter_dom"/>
</dbReference>
<organism evidence="7 8">
    <name type="scientific">Actinomycetospora chlora</name>
    <dbReference type="NCBI Taxonomy" id="663608"/>
    <lineage>
        <taxon>Bacteria</taxon>
        <taxon>Bacillati</taxon>
        <taxon>Actinomycetota</taxon>
        <taxon>Actinomycetes</taxon>
        <taxon>Pseudonocardiales</taxon>
        <taxon>Pseudonocardiaceae</taxon>
        <taxon>Actinomycetospora</taxon>
    </lineage>
</organism>
<evidence type="ECO:0000256" key="4">
    <source>
        <dbReference type="ARBA" id="ARBA00023136"/>
    </source>
</evidence>
<reference evidence="8" key="1">
    <citation type="journal article" date="2019" name="Int. J. Syst. Evol. Microbiol.">
        <title>The Global Catalogue of Microorganisms (GCM) 10K type strain sequencing project: providing services to taxonomists for standard genome sequencing and annotation.</title>
        <authorList>
            <consortium name="The Broad Institute Genomics Platform"/>
            <consortium name="The Broad Institute Genome Sequencing Center for Infectious Disease"/>
            <person name="Wu L."/>
            <person name="Ma J."/>
        </authorList>
    </citation>
    <scope>NUCLEOTIDE SEQUENCE [LARGE SCALE GENOMIC DNA]</scope>
    <source>
        <strain evidence="8">JCM 17979</strain>
    </source>
</reference>
<evidence type="ECO:0000256" key="2">
    <source>
        <dbReference type="ARBA" id="ARBA00022692"/>
    </source>
</evidence>
<feature type="transmembrane region" description="Helical" evidence="5">
    <location>
        <begin position="411"/>
        <end position="431"/>
    </location>
</feature>
<feature type="transmembrane region" description="Helical" evidence="5">
    <location>
        <begin position="108"/>
        <end position="124"/>
    </location>
</feature>
<keyword evidence="3 5" id="KW-1133">Transmembrane helix</keyword>
<gene>
    <name evidence="7" type="ORF">GCM10023200_42120</name>
</gene>
<evidence type="ECO:0000256" key="1">
    <source>
        <dbReference type="ARBA" id="ARBA00004141"/>
    </source>
</evidence>
<dbReference type="RefSeq" id="WP_345419792.1">
    <property type="nucleotide sequence ID" value="NZ_BAABHO010000038.1"/>
</dbReference>
<sequence>MQLSRVVAQLHEWRLRLVASDPGLVRLSAAGRATVGVGSALVVELVVAHLVGAPSALVPMMLGGVIAMMAAFGVADPTRRGRAATLGVMSLFLLAGMGTALLVDRVRVLSLATFVLVMMVAVVIRRYGPRYFIGGMVTFMGYFFALFLGLRPEQVPAILLAVGVGFAWATLLSLVVLPVRHDRVLRRTVRAFTARVQGAVAAAGELLDAPGDERVADRLHDRLTALTEAALMLEGQLASPGAVAHDAHARAVRHAVIDGELATRAVVDAVRRLAGRDGTADVRDLLGLLGAGHWDRAAAAAAGLDGDRAAPVRAAVGGLLDAREAWTAAVRGSDAHEGSDVPFSPAVELFGGFLPGSGVTVAAMRDAAVDGTVPSSWVARLSPTTRQALQVGLATALAVALGDAVSGQRWYWAVLAAFLAFTGTATAAETVRKAGHRVVGTMIGLVAAIPLAALTGGSPAVAVPVMLVSVFLGFYLFKVSYALMIFFITLLVGELYSLLGSFTPGLMVLRLGETLLGGALGAVVALLVVPTRARDAAAGARRVMVERLTMLLDDVDTWLRHPAPGVDLGADARSLDAAVHQMLTVTDPLTRTLLVVPDRETRRRVAGWTTVAHHAARLARATRALPPGSGGDGGAAHHLARLVERFGVPDPAVPRATARAVGDLVARRPDGPVVRELRCLHEAVVALAGVRGYLRDDAAAGELSGRVLGPDLGAARATVTVVDRDGVGGTPVATTDDGGFVLPAPAAPGAQLVVVPARGTDVGPTAVRLAADAEVVGDVVLPGRSMRPAVAPARAAVRAPASVRAVA</sequence>
<evidence type="ECO:0000256" key="5">
    <source>
        <dbReference type="SAM" id="Phobius"/>
    </source>
</evidence>
<comment type="subcellular location">
    <subcellularLocation>
        <location evidence="1">Membrane</location>
        <topology evidence="1">Multi-pass membrane protein</topology>
    </subcellularLocation>
</comment>
<dbReference type="Pfam" id="PF13515">
    <property type="entry name" value="FUSC_2"/>
    <property type="match status" value="1"/>
</dbReference>
<feature type="transmembrane region" description="Helical" evidence="5">
    <location>
        <begin position="83"/>
        <end position="102"/>
    </location>
</feature>
<evidence type="ECO:0000313" key="7">
    <source>
        <dbReference type="EMBL" id="GAA4800871.1"/>
    </source>
</evidence>
<feature type="transmembrane region" description="Helical" evidence="5">
    <location>
        <begin position="515"/>
        <end position="533"/>
    </location>
</feature>
<feature type="transmembrane region" description="Helical" evidence="5">
    <location>
        <begin position="156"/>
        <end position="177"/>
    </location>
</feature>
<dbReference type="Proteomes" id="UP001500928">
    <property type="component" value="Unassembled WGS sequence"/>
</dbReference>
<name>A0ABP9BVC7_9PSEU</name>
<evidence type="ECO:0000259" key="6">
    <source>
        <dbReference type="Pfam" id="PF13515"/>
    </source>
</evidence>
<accession>A0ABP9BVC7</accession>